<dbReference type="InterPro" id="IPR011889">
    <property type="entry name" value="Liste_lipo_26"/>
</dbReference>
<dbReference type="EMBL" id="UINC01088343">
    <property type="protein sequence ID" value="SVC38476.1"/>
    <property type="molecule type" value="Genomic_DNA"/>
</dbReference>
<evidence type="ECO:0008006" key="2">
    <source>
        <dbReference type="Google" id="ProtNLM"/>
    </source>
</evidence>
<dbReference type="NCBIfam" id="TIGR02167">
    <property type="entry name" value="Liste_lipo_26"/>
    <property type="match status" value="4"/>
</dbReference>
<dbReference type="SUPFAM" id="SSF52058">
    <property type="entry name" value="L domain-like"/>
    <property type="match status" value="1"/>
</dbReference>
<dbReference type="AlphaFoldDB" id="A0A382LPI4"/>
<protein>
    <recommendedName>
        <fullName evidence="2">BspA family leucine-rich repeat surface protein</fullName>
    </recommendedName>
</protein>
<gene>
    <name evidence="1" type="ORF">METZ01_LOCUS291330</name>
</gene>
<dbReference type="Pfam" id="PF03382">
    <property type="entry name" value="DUF285"/>
    <property type="match status" value="2"/>
</dbReference>
<organism evidence="1">
    <name type="scientific">marine metagenome</name>
    <dbReference type="NCBI Taxonomy" id="408172"/>
    <lineage>
        <taxon>unclassified sequences</taxon>
        <taxon>metagenomes</taxon>
        <taxon>ecological metagenomes</taxon>
    </lineage>
</organism>
<feature type="non-terminal residue" evidence="1">
    <location>
        <position position="397"/>
    </location>
</feature>
<sequence>SGVPNLGFLGLQNNNLTELDLSNNPGIGELFVNNNNLTSLDLSNQHSLSQMFAEYNNLTSLIFGSSNVYHIRAYGNQLDHLDVSMLPNVKHLRVSNNGLTSLNMRNGVTTVLIDLQATGNSLSCIETTDPDYFNDRLENGSGLYLDSGVAFDESCCAYAGYTEATCTAVTFQPQTKSELQTAVDMWVDDNATALATYGEINTWDVSVVTDMSGLFQDKTTFNDDIGDWDVSNVTDMNKMFYTSDHSGIFNQDISGWDVSSVTDMNTMFKNNHVFNQDISGWDVSSVTNMSDMFKYTENLETDLSNWDVSNVTHMGTMFFHAENIIFSEGFASWDVSNVTNFGYMFIETTFNMDISSWDVSSATNMSGMFLQTNISDENKCAIHTSFSSNGNWPYDWS</sequence>
<evidence type="ECO:0000313" key="1">
    <source>
        <dbReference type="EMBL" id="SVC38476.1"/>
    </source>
</evidence>
<accession>A0A382LPI4</accession>
<reference evidence="1" key="1">
    <citation type="submission" date="2018-05" db="EMBL/GenBank/DDBJ databases">
        <authorList>
            <person name="Lanie J.A."/>
            <person name="Ng W.-L."/>
            <person name="Kazmierczak K.M."/>
            <person name="Andrzejewski T.M."/>
            <person name="Davidsen T.M."/>
            <person name="Wayne K.J."/>
            <person name="Tettelin H."/>
            <person name="Glass J.I."/>
            <person name="Rusch D."/>
            <person name="Podicherti R."/>
            <person name="Tsui H.-C.T."/>
            <person name="Winkler M.E."/>
        </authorList>
    </citation>
    <scope>NUCLEOTIDE SEQUENCE</scope>
</reference>
<proteinExistence type="predicted"/>
<feature type="non-terminal residue" evidence="1">
    <location>
        <position position="1"/>
    </location>
</feature>
<dbReference type="InterPro" id="IPR005046">
    <property type="entry name" value="DUF285"/>
</dbReference>
<dbReference type="InterPro" id="IPR032675">
    <property type="entry name" value="LRR_dom_sf"/>
</dbReference>
<name>A0A382LPI4_9ZZZZ</name>
<dbReference type="Gene3D" id="3.80.10.10">
    <property type="entry name" value="Ribonuclease Inhibitor"/>
    <property type="match status" value="1"/>
</dbReference>